<evidence type="ECO:0000313" key="2">
    <source>
        <dbReference type="Proteomes" id="UP001194696"/>
    </source>
</evidence>
<name>A0ABQ7JVP3_9FUNG</name>
<proteinExistence type="predicted"/>
<protein>
    <submittedName>
        <fullName evidence="1">Uncharacterized protein</fullName>
    </submittedName>
</protein>
<evidence type="ECO:0000313" key="1">
    <source>
        <dbReference type="EMBL" id="KAG0285854.1"/>
    </source>
</evidence>
<reference evidence="1 2" key="1">
    <citation type="journal article" date="2020" name="Fungal Divers.">
        <title>Resolving the Mortierellaceae phylogeny through synthesis of multi-gene phylogenetics and phylogenomics.</title>
        <authorList>
            <person name="Vandepol N."/>
            <person name="Liber J."/>
            <person name="Desiro A."/>
            <person name="Na H."/>
            <person name="Kennedy M."/>
            <person name="Barry K."/>
            <person name="Grigoriev I.V."/>
            <person name="Miller A.N."/>
            <person name="O'Donnell K."/>
            <person name="Stajich J.E."/>
            <person name="Bonito G."/>
        </authorList>
    </citation>
    <scope>NUCLEOTIDE SEQUENCE [LARGE SCALE GENOMIC DNA]</scope>
    <source>
        <strain evidence="1 2">AD045</strain>
    </source>
</reference>
<accession>A0ABQ7JVP3</accession>
<keyword evidence="2" id="KW-1185">Reference proteome</keyword>
<gene>
    <name evidence="1" type="ORF">BGZ96_009951</name>
</gene>
<comment type="caution">
    <text evidence="1">The sequence shown here is derived from an EMBL/GenBank/DDBJ whole genome shotgun (WGS) entry which is preliminary data.</text>
</comment>
<dbReference type="EMBL" id="JAAAIM010000626">
    <property type="protein sequence ID" value="KAG0285854.1"/>
    <property type="molecule type" value="Genomic_DNA"/>
</dbReference>
<feature type="non-terminal residue" evidence="1">
    <location>
        <position position="1"/>
    </location>
</feature>
<sequence>GHVRAVAGRKYEQSGSQLVVPTGDIQIQAGKGKIDAAYEQGRVWQRSEWQQSGLTVSVSAPVLAAAQTSQQMLQASTQVSDPLMQVLAASAGVLAVENAYDAIQEDPKAAGGATVNVMAD</sequence>
<dbReference type="Proteomes" id="UP001194696">
    <property type="component" value="Unassembled WGS sequence"/>
</dbReference>
<organism evidence="1 2">
    <name type="scientific">Linnemannia gamsii</name>
    <dbReference type="NCBI Taxonomy" id="64522"/>
    <lineage>
        <taxon>Eukaryota</taxon>
        <taxon>Fungi</taxon>
        <taxon>Fungi incertae sedis</taxon>
        <taxon>Mucoromycota</taxon>
        <taxon>Mortierellomycotina</taxon>
        <taxon>Mortierellomycetes</taxon>
        <taxon>Mortierellales</taxon>
        <taxon>Mortierellaceae</taxon>
        <taxon>Linnemannia</taxon>
    </lineage>
</organism>